<feature type="transmembrane region" description="Helical" evidence="2">
    <location>
        <begin position="386"/>
        <end position="405"/>
    </location>
</feature>
<protein>
    <recommendedName>
        <fullName evidence="6">CHASE2 domain-containing protein</fullName>
    </recommendedName>
</protein>
<dbReference type="RefSeq" id="WP_146848894.1">
    <property type="nucleotide sequence ID" value="NZ_BKAG01000003.1"/>
</dbReference>
<feature type="region of interest" description="Disordered" evidence="1">
    <location>
        <begin position="408"/>
        <end position="432"/>
    </location>
</feature>
<dbReference type="AlphaFoldDB" id="A0A512M3Y0"/>
<evidence type="ECO:0000256" key="2">
    <source>
        <dbReference type="SAM" id="Phobius"/>
    </source>
</evidence>
<keyword evidence="2" id="KW-1133">Transmembrane helix</keyword>
<comment type="caution">
    <text evidence="4">The sequence shown here is derived from an EMBL/GenBank/DDBJ whole genome shotgun (WGS) entry which is preliminary data.</text>
</comment>
<feature type="compositionally biased region" description="Pro residues" evidence="1">
    <location>
        <begin position="416"/>
        <end position="432"/>
    </location>
</feature>
<evidence type="ECO:0000256" key="1">
    <source>
        <dbReference type="SAM" id="MobiDB-lite"/>
    </source>
</evidence>
<name>A0A512M3Y0_9BACT</name>
<evidence type="ECO:0000313" key="4">
    <source>
        <dbReference type="EMBL" id="GEP41436.1"/>
    </source>
</evidence>
<evidence type="ECO:0008006" key="6">
    <source>
        <dbReference type="Google" id="ProtNLM"/>
    </source>
</evidence>
<feature type="transmembrane region" description="Helical" evidence="2">
    <location>
        <begin position="334"/>
        <end position="352"/>
    </location>
</feature>
<reference evidence="4 5" key="1">
    <citation type="submission" date="2019-07" db="EMBL/GenBank/DDBJ databases">
        <title>Whole genome shotgun sequence of Brevifollis gellanilyticus NBRC 108608.</title>
        <authorList>
            <person name="Hosoyama A."/>
            <person name="Uohara A."/>
            <person name="Ohji S."/>
            <person name="Ichikawa N."/>
        </authorList>
    </citation>
    <scope>NUCLEOTIDE SEQUENCE [LARGE SCALE GENOMIC DNA]</scope>
    <source>
        <strain evidence="4 5">NBRC 108608</strain>
    </source>
</reference>
<gene>
    <name evidence="4" type="ORF">BGE01nite_07270</name>
</gene>
<feature type="chain" id="PRO_5022045627" description="CHASE2 domain-containing protein" evidence="3">
    <location>
        <begin position="17"/>
        <end position="432"/>
    </location>
</feature>
<keyword evidence="2" id="KW-0472">Membrane</keyword>
<dbReference type="EMBL" id="BKAG01000003">
    <property type="protein sequence ID" value="GEP41436.1"/>
    <property type="molecule type" value="Genomic_DNA"/>
</dbReference>
<feature type="transmembrane region" description="Helical" evidence="2">
    <location>
        <begin position="359"/>
        <end position="380"/>
    </location>
</feature>
<feature type="signal peptide" evidence="3">
    <location>
        <begin position="1"/>
        <end position="16"/>
    </location>
</feature>
<keyword evidence="5" id="KW-1185">Reference proteome</keyword>
<evidence type="ECO:0000313" key="5">
    <source>
        <dbReference type="Proteomes" id="UP000321577"/>
    </source>
</evidence>
<dbReference type="Proteomes" id="UP000321577">
    <property type="component" value="Unassembled WGS sequence"/>
</dbReference>
<keyword evidence="3" id="KW-0732">Signal</keyword>
<sequence length="432" mass="46288">MLFLRLLLLLACLGSAAWYVDREQRAGRFQHVDDLFLDVLVANARERLSQPVKDERDGGVAFIAIKEEQRGEYASWPPPPLDWQTLLRGLQPYDPSVLLIAMPLGWGTPAPEFVPAVNDALLPFTSVVFGVETRLVENKTAASTPPFMGDLADALPHFQRVDGEVKDAQALSALIAAPEASLRASGELGLLSVISKAGTSSLPYALRAENTLLPGALAQTFARLTNSPYALHRLRLGPGGGAYLAEGTFVPLQSDGSLAVTQRTNVPVINALDLMTGTLADALSPADKAALKQSKVIVIGLDHEANEIPRLAYLHAQAIADTLRLPHLQKLTEIQQWIAWGIAALAAAWIALRTPRWSALWRGIGFIFIALVASFLAFHFKLLWCPPTMPVALIAVGALVGRIAGRGKPKEAPAPAAAPTPEPTPDPVAPIG</sequence>
<evidence type="ECO:0000256" key="3">
    <source>
        <dbReference type="SAM" id="SignalP"/>
    </source>
</evidence>
<keyword evidence="2" id="KW-0812">Transmembrane</keyword>
<dbReference type="OrthoDB" id="188630at2"/>
<organism evidence="4 5">
    <name type="scientific">Brevifollis gellanilyticus</name>
    <dbReference type="NCBI Taxonomy" id="748831"/>
    <lineage>
        <taxon>Bacteria</taxon>
        <taxon>Pseudomonadati</taxon>
        <taxon>Verrucomicrobiota</taxon>
        <taxon>Verrucomicrobiia</taxon>
        <taxon>Verrucomicrobiales</taxon>
        <taxon>Verrucomicrobiaceae</taxon>
    </lineage>
</organism>
<accession>A0A512M3Y0</accession>
<proteinExistence type="predicted"/>